<dbReference type="AlphaFoldDB" id="A0A4Y6PU83"/>
<accession>A0A4Y6PU83</accession>
<keyword evidence="3" id="KW-1185">Reference proteome</keyword>
<evidence type="ECO:0000313" key="3">
    <source>
        <dbReference type="Proteomes" id="UP000315995"/>
    </source>
</evidence>
<name>A0A4Y6PU83_PERCE</name>
<proteinExistence type="predicted"/>
<dbReference type="EMBL" id="CP041186">
    <property type="protein sequence ID" value="QDG51577.1"/>
    <property type="molecule type" value="Genomic_DNA"/>
</dbReference>
<accession>A0A5B8Y6E4</accession>
<dbReference type="SUPFAM" id="SSF90257">
    <property type="entry name" value="Myosin rod fragments"/>
    <property type="match status" value="1"/>
</dbReference>
<organism evidence="2 3">
    <name type="scientific">Persicimonas caeni</name>
    <dbReference type="NCBI Taxonomy" id="2292766"/>
    <lineage>
        <taxon>Bacteria</taxon>
        <taxon>Deltaproteobacteria</taxon>
        <taxon>Bradymonadales</taxon>
        <taxon>Bradymonadaceae</taxon>
        <taxon>Persicimonas</taxon>
    </lineage>
</organism>
<evidence type="ECO:0000256" key="1">
    <source>
        <dbReference type="SAM" id="Coils"/>
    </source>
</evidence>
<evidence type="ECO:0000313" key="2">
    <source>
        <dbReference type="EMBL" id="QDG51577.1"/>
    </source>
</evidence>
<dbReference type="InterPro" id="IPR027417">
    <property type="entry name" value="P-loop_NTPase"/>
</dbReference>
<keyword evidence="1" id="KW-0175">Coiled coil</keyword>
<feature type="coiled-coil region" evidence="1">
    <location>
        <begin position="87"/>
        <end position="222"/>
    </location>
</feature>
<dbReference type="RefSeq" id="WP_141198057.1">
    <property type="nucleotide sequence ID" value="NZ_CP041186.1"/>
</dbReference>
<reference evidence="2 3" key="1">
    <citation type="submission" date="2019-06" db="EMBL/GenBank/DDBJ databases">
        <title>Persicimonas caeni gen. nov., sp. nov., a predatory bacterium isolated from solar saltern.</title>
        <authorList>
            <person name="Wang S."/>
        </authorList>
    </citation>
    <scope>NUCLEOTIDE SEQUENCE [LARGE SCALE GENOMIC DNA]</scope>
    <source>
        <strain evidence="2 3">YN101</strain>
    </source>
</reference>
<dbReference type="Gene3D" id="3.40.50.300">
    <property type="entry name" value="P-loop containing nucleotide triphosphate hydrolases"/>
    <property type="match status" value="1"/>
</dbReference>
<dbReference type="Proteomes" id="UP000315995">
    <property type="component" value="Chromosome"/>
</dbReference>
<protein>
    <submittedName>
        <fullName evidence="2">Uncharacterized protein</fullName>
    </submittedName>
</protein>
<gene>
    <name evidence="2" type="ORF">FIV42_12720</name>
</gene>
<sequence>MSNRVIDFKRDEWHTREKLSELLGISVRTLYRRIDDGEIEVKETPEGKRYRVAPQRPEGREEEVATAATAVPDGKIDTDDKPVTGVANELVALIREQLDQVSELRQNRGRLEAELDASQNDVTRAVTYVTDLEEELDRLDEERAELREALQEERGRRLELEEKYDQLRSELQIVTGARAKYHLERGRREQAEQKCEELRGELTHLHRELEKLSHKLDDEQQRRLKLALGSLSLEIRKGSDDNGSDDEG</sequence>